<gene>
    <name evidence="1" type="ORF">BDN72DRAFT_682004</name>
</gene>
<sequence>MSFVAPESNSTWLYLLLAVIVFVPIYALKLAKNRGKLPLPPGPPGKWPFGTRVPVAYSFLTFYEWTKQYGPVFSFKQGMNTVVIIGGFAEAMEIMEKEGASLVDRPRSIAAGETLSGGMRVVLMNGEKVKKFRKALHSHLQPKVAATYEPLQLLSSQNYVLDILKRPEAHQDHAKKYAASVVLTLAYGKTTPTSYSDPEVQRINECLSRLGDALRPGAYRVDTIPLLRYVPGYLDKLREAHRLELALFSEQLGGVLKKMTTGDFVPSFTSYLVENQSEIQLSDNELAYLSGSIFGAGSETTASGLSFMIMAAACHPEAQTQVQNQLDQIVGKDRHPVFSDEELLSQVTAFYIECGRWRPISAGGFPHQATRDIHWRGYCIPKGATVIGNHWAIGRSPDAFPDGDTFDPQRWLTPHGTIRNDLKQFTFGFGRRVCPGLHVANRSLFITTALILWAFKITPDPSKPIDTMAFTPTANVHPLPFSVRFEPRIPPEEIVRIFESGRH</sequence>
<dbReference type="EMBL" id="ML208353">
    <property type="protein sequence ID" value="TFK68367.1"/>
    <property type="molecule type" value="Genomic_DNA"/>
</dbReference>
<organism evidence="1 2">
    <name type="scientific">Pluteus cervinus</name>
    <dbReference type="NCBI Taxonomy" id="181527"/>
    <lineage>
        <taxon>Eukaryota</taxon>
        <taxon>Fungi</taxon>
        <taxon>Dikarya</taxon>
        <taxon>Basidiomycota</taxon>
        <taxon>Agaricomycotina</taxon>
        <taxon>Agaricomycetes</taxon>
        <taxon>Agaricomycetidae</taxon>
        <taxon>Agaricales</taxon>
        <taxon>Pluteineae</taxon>
        <taxon>Pluteaceae</taxon>
        <taxon>Pluteus</taxon>
    </lineage>
</organism>
<keyword evidence="2" id="KW-1185">Reference proteome</keyword>
<proteinExistence type="predicted"/>
<evidence type="ECO:0000313" key="2">
    <source>
        <dbReference type="Proteomes" id="UP000308600"/>
    </source>
</evidence>
<accession>A0ACD3ARX4</accession>
<protein>
    <submittedName>
        <fullName evidence="1">Cytochrome P450</fullName>
    </submittedName>
</protein>
<name>A0ACD3ARX4_9AGAR</name>
<dbReference type="Proteomes" id="UP000308600">
    <property type="component" value="Unassembled WGS sequence"/>
</dbReference>
<reference evidence="1 2" key="1">
    <citation type="journal article" date="2019" name="Nat. Ecol. Evol.">
        <title>Megaphylogeny resolves global patterns of mushroom evolution.</title>
        <authorList>
            <person name="Varga T."/>
            <person name="Krizsan K."/>
            <person name="Foldi C."/>
            <person name="Dima B."/>
            <person name="Sanchez-Garcia M."/>
            <person name="Sanchez-Ramirez S."/>
            <person name="Szollosi G.J."/>
            <person name="Szarkandi J.G."/>
            <person name="Papp V."/>
            <person name="Albert L."/>
            <person name="Andreopoulos W."/>
            <person name="Angelini C."/>
            <person name="Antonin V."/>
            <person name="Barry K.W."/>
            <person name="Bougher N.L."/>
            <person name="Buchanan P."/>
            <person name="Buyck B."/>
            <person name="Bense V."/>
            <person name="Catcheside P."/>
            <person name="Chovatia M."/>
            <person name="Cooper J."/>
            <person name="Damon W."/>
            <person name="Desjardin D."/>
            <person name="Finy P."/>
            <person name="Geml J."/>
            <person name="Haridas S."/>
            <person name="Hughes K."/>
            <person name="Justo A."/>
            <person name="Karasinski D."/>
            <person name="Kautmanova I."/>
            <person name="Kiss B."/>
            <person name="Kocsube S."/>
            <person name="Kotiranta H."/>
            <person name="LaButti K.M."/>
            <person name="Lechner B.E."/>
            <person name="Liimatainen K."/>
            <person name="Lipzen A."/>
            <person name="Lukacs Z."/>
            <person name="Mihaltcheva S."/>
            <person name="Morgado L.N."/>
            <person name="Niskanen T."/>
            <person name="Noordeloos M.E."/>
            <person name="Ohm R.A."/>
            <person name="Ortiz-Santana B."/>
            <person name="Ovrebo C."/>
            <person name="Racz N."/>
            <person name="Riley R."/>
            <person name="Savchenko A."/>
            <person name="Shiryaev A."/>
            <person name="Soop K."/>
            <person name="Spirin V."/>
            <person name="Szebenyi C."/>
            <person name="Tomsovsky M."/>
            <person name="Tulloss R.E."/>
            <person name="Uehling J."/>
            <person name="Grigoriev I.V."/>
            <person name="Vagvolgyi C."/>
            <person name="Papp T."/>
            <person name="Martin F.M."/>
            <person name="Miettinen O."/>
            <person name="Hibbett D.S."/>
            <person name="Nagy L.G."/>
        </authorList>
    </citation>
    <scope>NUCLEOTIDE SEQUENCE [LARGE SCALE GENOMIC DNA]</scope>
    <source>
        <strain evidence="1 2">NL-1719</strain>
    </source>
</reference>
<evidence type="ECO:0000313" key="1">
    <source>
        <dbReference type="EMBL" id="TFK68367.1"/>
    </source>
</evidence>